<gene>
    <name evidence="2" type="ORF">SDC9_47344</name>
</gene>
<feature type="domain" description="AMMECR1" evidence="1">
    <location>
        <begin position="4"/>
        <end position="186"/>
    </location>
</feature>
<dbReference type="InterPro" id="IPR002733">
    <property type="entry name" value="AMMECR1_domain"/>
</dbReference>
<evidence type="ECO:0000313" key="2">
    <source>
        <dbReference type="EMBL" id="MPM01106.1"/>
    </source>
</evidence>
<dbReference type="SUPFAM" id="SSF143447">
    <property type="entry name" value="AMMECR1-like"/>
    <property type="match status" value="1"/>
</dbReference>
<sequence>MDRMVHKQLLSLAREAIAGTLTHNPTPLCERLKAENSLPFSLEMGCFVTLKTDKGDLRGCIGNLWGRGPLYQEIPALARQSAFSDPRFHPVTEEELPHLIIEISLLSSMRSIENWSDIRLGIDGVLLTHGYHRAVFLPQVAVEQGWDLPTMLSHLSMKAGLYPQAYLDAACSFEVFQAEVFGEDQL</sequence>
<dbReference type="InterPro" id="IPR027623">
    <property type="entry name" value="AmmeMemoSam_A"/>
</dbReference>
<reference evidence="2" key="1">
    <citation type="submission" date="2019-08" db="EMBL/GenBank/DDBJ databases">
        <authorList>
            <person name="Kucharzyk K."/>
            <person name="Murdoch R.W."/>
            <person name="Higgins S."/>
            <person name="Loffler F."/>
        </authorList>
    </citation>
    <scope>NUCLEOTIDE SEQUENCE</scope>
</reference>
<dbReference type="NCBIfam" id="TIGR04335">
    <property type="entry name" value="AmmeMemoSam_A"/>
    <property type="match status" value="1"/>
</dbReference>
<evidence type="ECO:0000259" key="1">
    <source>
        <dbReference type="PROSITE" id="PS51112"/>
    </source>
</evidence>
<dbReference type="InterPro" id="IPR027485">
    <property type="entry name" value="AMMECR1_N"/>
</dbReference>
<dbReference type="EMBL" id="VSSQ01000774">
    <property type="protein sequence ID" value="MPM01106.1"/>
    <property type="molecule type" value="Genomic_DNA"/>
</dbReference>
<dbReference type="InterPro" id="IPR036071">
    <property type="entry name" value="AMMECR1_dom_sf"/>
</dbReference>
<dbReference type="PANTHER" id="PTHR13016:SF0">
    <property type="entry name" value="AMME SYNDROME CANDIDATE GENE 1 PROTEIN"/>
    <property type="match status" value="1"/>
</dbReference>
<dbReference type="PROSITE" id="PS51112">
    <property type="entry name" value="AMMECR1"/>
    <property type="match status" value="1"/>
</dbReference>
<dbReference type="Gene3D" id="3.30.700.20">
    <property type="entry name" value="Hypothetical protein ph0010, domain 1"/>
    <property type="match status" value="1"/>
</dbReference>
<dbReference type="InterPro" id="IPR023473">
    <property type="entry name" value="AMMECR1"/>
</dbReference>
<dbReference type="AlphaFoldDB" id="A0A644WBA3"/>
<proteinExistence type="predicted"/>
<dbReference type="NCBIfam" id="TIGR00296">
    <property type="entry name" value="TIGR00296 family protein"/>
    <property type="match status" value="1"/>
</dbReference>
<dbReference type="PANTHER" id="PTHR13016">
    <property type="entry name" value="AMMECR1 HOMOLOG"/>
    <property type="match status" value="1"/>
</dbReference>
<name>A0A644WBA3_9ZZZZ</name>
<organism evidence="2">
    <name type="scientific">bioreactor metagenome</name>
    <dbReference type="NCBI Taxonomy" id="1076179"/>
    <lineage>
        <taxon>unclassified sequences</taxon>
        <taxon>metagenomes</taxon>
        <taxon>ecological metagenomes</taxon>
    </lineage>
</organism>
<protein>
    <recommendedName>
        <fullName evidence="1">AMMECR1 domain-containing protein</fullName>
    </recommendedName>
</protein>
<accession>A0A644WBA3</accession>
<comment type="caution">
    <text evidence="2">The sequence shown here is derived from an EMBL/GenBank/DDBJ whole genome shotgun (WGS) entry which is preliminary data.</text>
</comment>
<dbReference type="Gene3D" id="3.30.1490.150">
    <property type="entry name" value="Hypothetical protein ph0010, domain 2"/>
    <property type="match status" value="1"/>
</dbReference>
<dbReference type="Pfam" id="PF01871">
    <property type="entry name" value="AMMECR1"/>
    <property type="match status" value="1"/>
</dbReference>